<dbReference type="AlphaFoldDB" id="A0A9J6P687"/>
<dbReference type="Gene3D" id="1.10.10.10">
    <property type="entry name" value="Winged helix-like DNA-binding domain superfamily/Winged helix DNA-binding domain"/>
    <property type="match status" value="1"/>
</dbReference>
<keyword evidence="8" id="KW-1185">Reference proteome</keyword>
<name>A0A9J6P687_9CLOT</name>
<dbReference type="PANTHER" id="PTHR43133">
    <property type="entry name" value="RNA POLYMERASE ECF-TYPE SIGMA FACTO"/>
    <property type="match status" value="1"/>
</dbReference>
<evidence type="ECO:0000256" key="4">
    <source>
        <dbReference type="ARBA" id="ARBA00023163"/>
    </source>
</evidence>
<gene>
    <name evidence="7" type="ORF">KDK92_20415</name>
</gene>
<dbReference type="GO" id="GO:0016987">
    <property type="term" value="F:sigma factor activity"/>
    <property type="evidence" value="ECO:0007669"/>
    <property type="project" value="UniProtKB-KW"/>
</dbReference>
<dbReference type="GO" id="GO:0006352">
    <property type="term" value="P:DNA-templated transcription initiation"/>
    <property type="evidence" value="ECO:0007669"/>
    <property type="project" value="InterPro"/>
</dbReference>
<dbReference type="InterPro" id="IPR007627">
    <property type="entry name" value="RNA_pol_sigma70_r2"/>
</dbReference>
<dbReference type="CDD" id="cd06171">
    <property type="entry name" value="Sigma70_r4"/>
    <property type="match status" value="1"/>
</dbReference>
<dbReference type="SUPFAM" id="SSF88946">
    <property type="entry name" value="Sigma2 domain of RNA polymerase sigma factors"/>
    <property type="match status" value="1"/>
</dbReference>
<evidence type="ECO:0000256" key="2">
    <source>
        <dbReference type="ARBA" id="ARBA00023015"/>
    </source>
</evidence>
<evidence type="ECO:0000259" key="6">
    <source>
        <dbReference type="Pfam" id="PF08281"/>
    </source>
</evidence>
<reference evidence="7" key="1">
    <citation type="journal article" date="2021" name="mSystems">
        <title>Bacteria and Archaea Synergistically Convert Glycine Betaine to Biogenic Methane in the Formosa Cold Seep of the South China Sea.</title>
        <authorList>
            <person name="Li L."/>
            <person name="Zhang W."/>
            <person name="Zhang S."/>
            <person name="Song L."/>
            <person name="Sun Q."/>
            <person name="Zhang H."/>
            <person name="Xiang H."/>
            <person name="Dong X."/>
        </authorList>
    </citation>
    <scope>NUCLEOTIDE SEQUENCE</scope>
    <source>
        <strain evidence="7">ZWT</strain>
    </source>
</reference>
<evidence type="ECO:0000313" key="8">
    <source>
        <dbReference type="Proteomes" id="UP001056429"/>
    </source>
</evidence>
<dbReference type="EMBL" id="JAGSOJ010000005">
    <property type="protein sequence ID" value="MCM1992099.1"/>
    <property type="molecule type" value="Genomic_DNA"/>
</dbReference>
<dbReference type="Pfam" id="PF04542">
    <property type="entry name" value="Sigma70_r2"/>
    <property type="match status" value="1"/>
</dbReference>
<dbReference type="InterPro" id="IPR014284">
    <property type="entry name" value="RNA_pol_sigma-70_dom"/>
</dbReference>
<organism evidence="7 8">
    <name type="scientific">Oceanirhabdus seepicola</name>
    <dbReference type="NCBI Taxonomy" id="2828781"/>
    <lineage>
        <taxon>Bacteria</taxon>
        <taxon>Bacillati</taxon>
        <taxon>Bacillota</taxon>
        <taxon>Clostridia</taxon>
        <taxon>Eubacteriales</taxon>
        <taxon>Clostridiaceae</taxon>
        <taxon>Oceanirhabdus</taxon>
    </lineage>
</organism>
<dbReference type="Proteomes" id="UP001056429">
    <property type="component" value="Unassembled WGS sequence"/>
</dbReference>
<reference evidence="7" key="2">
    <citation type="submission" date="2021-04" db="EMBL/GenBank/DDBJ databases">
        <authorList>
            <person name="Dong X."/>
        </authorList>
    </citation>
    <scope>NUCLEOTIDE SEQUENCE</scope>
    <source>
        <strain evidence="7">ZWT</strain>
    </source>
</reference>
<protein>
    <submittedName>
        <fullName evidence="7">Sigma-70 family RNA polymerase sigma factor</fullName>
    </submittedName>
</protein>
<feature type="domain" description="RNA polymerase sigma-70 region 2" evidence="5">
    <location>
        <begin position="10"/>
        <end position="75"/>
    </location>
</feature>
<evidence type="ECO:0000259" key="5">
    <source>
        <dbReference type="Pfam" id="PF04542"/>
    </source>
</evidence>
<keyword evidence="3" id="KW-0731">Sigma factor</keyword>
<accession>A0A9J6P687</accession>
<keyword evidence="4" id="KW-0804">Transcription</keyword>
<dbReference type="NCBIfam" id="TIGR02937">
    <property type="entry name" value="sigma70-ECF"/>
    <property type="match status" value="1"/>
</dbReference>
<dbReference type="PANTHER" id="PTHR43133:SF51">
    <property type="entry name" value="RNA POLYMERASE SIGMA FACTOR"/>
    <property type="match status" value="1"/>
</dbReference>
<evidence type="ECO:0000256" key="1">
    <source>
        <dbReference type="ARBA" id="ARBA00010641"/>
    </source>
</evidence>
<dbReference type="Gene3D" id="1.10.1740.10">
    <property type="match status" value="1"/>
</dbReference>
<dbReference type="Pfam" id="PF08281">
    <property type="entry name" value="Sigma70_r4_2"/>
    <property type="match status" value="1"/>
</dbReference>
<dbReference type="InterPro" id="IPR039425">
    <property type="entry name" value="RNA_pol_sigma-70-like"/>
</dbReference>
<keyword evidence="2" id="KW-0805">Transcription regulation</keyword>
<proteinExistence type="inferred from homology"/>
<dbReference type="InterPro" id="IPR036388">
    <property type="entry name" value="WH-like_DNA-bd_sf"/>
</dbReference>
<comment type="caution">
    <text evidence="7">The sequence shown here is derived from an EMBL/GenBank/DDBJ whole genome shotgun (WGS) entry which is preliminary data.</text>
</comment>
<dbReference type="InterPro" id="IPR013325">
    <property type="entry name" value="RNA_pol_sigma_r2"/>
</dbReference>
<dbReference type="GO" id="GO:0003677">
    <property type="term" value="F:DNA binding"/>
    <property type="evidence" value="ECO:0007669"/>
    <property type="project" value="InterPro"/>
</dbReference>
<dbReference type="SUPFAM" id="SSF88659">
    <property type="entry name" value="Sigma3 and sigma4 domains of RNA polymerase sigma factors"/>
    <property type="match status" value="1"/>
</dbReference>
<feature type="domain" description="RNA polymerase sigma factor 70 region 4 type 2" evidence="6">
    <location>
        <begin position="105"/>
        <end position="155"/>
    </location>
</feature>
<dbReference type="InterPro" id="IPR013249">
    <property type="entry name" value="RNA_pol_sigma70_r4_t2"/>
</dbReference>
<comment type="similarity">
    <text evidence="1">Belongs to the sigma-70 factor family. ECF subfamily.</text>
</comment>
<evidence type="ECO:0000313" key="7">
    <source>
        <dbReference type="EMBL" id="MCM1992099.1"/>
    </source>
</evidence>
<evidence type="ECO:0000256" key="3">
    <source>
        <dbReference type="ARBA" id="ARBA00023082"/>
    </source>
</evidence>
<dbReference type="RefSeq" id="WP_250861266.1">
    <property type="nucleotide sequence ID" value="NZ_JAGSOJ010000005.1"/>
</dbReference>
<dbReference type="InterPro" id="IPR013324">
    <property type="entry name" value="RNA_pol_sigma_r3/r4-like"/>
</dbReference>
<sequence length="165" mass="19677">MEDKEFLERVQQIRQRLYRIAYTYIKNEEDAKEIISNTVYKGYKNLNKLKNNEFFETWITRILINECHQLSRNNQGKVHVSLEFISDWMHKESEENYDIDDKIDLYEAVDSLEGSIKTVIILKYLEDMTIKETAKHIGISESRVKNYIHKGLKCLREKLRGEING</sequence>